<proteinExistence type="predicted"/>
<feature type="domain" description="Polymerase nucleotidyl transferase" evidence="1">
    <location>
        <begin position="7"/>
        <end position="33"/>
    </location>
</feature>
<dbReference type="InterPro" id="IPR002934">
    <property type="entry name" value="Polymerase_NTP_transf_dom"/>
</dbReference>
<reference evidence="2 3" key="1">
    <citation type="submission" date="2022-10" db="EMBL/GenBank/DDBJ databases">
        <title>Alteromonas sp. chi3 Genome sequencing.</title>
        <authorList>
            <person name="Park S."/>
        </authorList>
    </citation>
    <scope>NUCLEOTIDE SEQUENCE [LARGE SCALE GENOMIC DNA]</scope>
    <source>
        <strain evidence="3">chi3</strain>
    </source>
</reference>
<accession>A0ABT5KZV2</accession>
<gene>
    <name evidence="2" type="ORF">OIK42_02975</name>
</gene>
<dbReference type="EMBL" id="JAQQXP010000001">
    <property type="protein sequence ID" value="MDC8829719.1"/>
    <property type="molecule type" value="Genomic_DNA"/>
</dbReference>
<comment type="caution">
    <text evidence="2">The sequence shown here is derived from an EMBL/GenBank/DDBJ whole genome shotgun (WGS) entry which is preliminary data.</text>
</comment>
<name>A0ABT5KZV2_9ALTE</name>
<evidence type="ECO:0000313" key="2">
    <source>
        <dbReference type="EMBL" id="MDC8829719.1"/>
    </source>
</evidence>
<dbReference type="InterPro" id="IPR043519">
    <property type="entry name" value="NT_sf"/>
</dbReference>
<dbReference type="RefSeq" id="WP_273638253.1">
    <property type="nucleotide sequence ID" value="NZ_JAQQXP010000001.1"/>
</dbReference>
<keyword evidence="3" id="KW-1185">Reference proteome</keyword>
<evidence type="ECO:0000259" key="1">
    <source>
        <dbReference type="Pfam" id="PF01909"/>
    </source>
</evidence>
<dbReference type="Proteomes" id="UP001218788">
    <property type="component" value="Unassembled WGS sequence"/>
</dbReference>
<organism evidence="2 3">
    <name type="scientific">Alteromonas gilva</name>
    <dbReference type="NCBI Taxonomy" id="2987522"/>
    <lineage>
        <taxon>Bacteria</taxon>
        <taxon>Pseudomonadati</taxon>
        <taxon>Pseudomonadota</taxon>
        <taxon>Gammaproteobacteria</taxon>
        <taxon>Alteromonadales</taxon>
        <taxon>Alteromonadaceae</taxon>
        <taxon>Alteromonas/Salinimonas group</taxon>
        <taxon>Alteromonas</taxon>
    </lineage>
</organism>
<sequence length="212" mass="23590">MNSSLRYVFGSLVSGDFDSGSDVDVLVVSDDEHVSCPQNWSVYTKSGIRRLYEKGTLFAWHLYQDSVPVGSETRKYDFLREIGPPASYDSAPSEISELKNIVVSSLSELLDNTPSSVFEVGLIAVAVRDIAMAASIFINGKFNFSKFAPFELSQLSLDIPRPLYLTMLNCRRSTVRGETLSDNENPANELLKHRKSIIRWIDEVATKIAGTI</sequence>
<protein>
    <submittedName>
        <fullName evidence="2">Nucleotidyltransferase domain-containing protein</fullName>
    </submittedName>
</protein>
<dbReference type="Pfam" id="PF01909">
    <property type="entry name" value="NTP_transf_2"/>
    <property type="match status" value="1"/>
</dbReference>
<evidence type="ECO:0000313" key="3">
    <source>
        <dbReference type="Proteomes" id="UP001218788"/>
    </source>
</evidence>
<dbReference type="SUPFAM" id="SSF81301">
    <property type="entry name" value="Nucleotidyltransferase"/>
    <property type="match status" value="1"/>
</dbReference>
<dbReference type="Gene3D" id="3.30.460.10">
    <property type="entry name" value="Beta Polymerase, domain 2"/>
    <property type="match status" value="1"/>
</dbReference>